<name>A0AC35FA63_9BILA</name>
<evidence type="ECO:0000313" key="2">
    <source>
        <dbReference type="WBParaSite" id="PS1159_v2.g15392.t1"/>
    </source>
</evidence>
<protein>
    <submittedName>
        <fullName evidence="2">Longin domain-containing protein</fullName>
    </submittedName>
</protein>
<sequence length="231" mass="25929">MKRQNSIPQPLHPSTTLNINHQRKCSHDSLQYNDANPISIPGSLTPITQQHNYNKNNENEALNPILVTDLGNSISHSLKRVTLTEETIPSPESLSPASSMHTITFGFASAATAHFRKISADCESGASTSRPIDNNETEMDEVNTSDEHQTGLFFLRMADGRILPTYCHQPVGEEADQILQNINARFKEKLRKFIEQDKPMENQYVWIQNDRSGTSTVLSLTQLQNHFNSAQ</sequence>
<dbReference type="WBParaSite" id="PS1159_v2.g15392.t1">
    <property type="protein sequence ID" value="PS1159_v2.g15392.t1"/>
    <property type="gene ID" value="PS1159_v2.g15392"/>
</dbReference>
<accession>A0AC35FA63</accession>
<dbReference type="Proteomes" id="UP000887580">
    <property type="component" value="Unplaced"/>
</dbReference>
<proteinExistence type="predicted"/>
<reference evidence="2" key="1">
    <citation type="submission" date="2022-11" db="UniProtKB">
        <authorList>
            <consortium name="WormBaseParasite"/>
        </authorList>
    </citation>
    <scope>IDENTIFICATION</scope>
</reference>
<evidence type="ECO:0000313" key="1">
    <source>
        <dbReference type="Proteomes" id="UP000887580"/>
    </source>
</evidence>
<organism evidence="1 2">
    <name type="scientific">Panagrolaimus sp. PS1159</name>
    <dbReference type="NCBI Taxonomy" id="55785"/>
    <lineage>
        <taxon>Eukaryota</taxon>
        <taxon>Metazoa</taxon>
        <taxon>Ecdysozoa</taxon>
        <taxon>Nematoda</taxon>
        <taxon>Chromadorea</taxon>
        <taxon>Rhabditida</taxon>
        <taxon>Tylenchina</taxon>
        <taxon>Panagrolaimomorpha</taxon>
        <taxon>Panagrolaimoidea</taxon>
        <taxon>Panagrolaimidae</taxon>
        <taxon>Panagrolaimus</taxon>
    </lineage>
</organism>